<dbReference type="AlphaFoldDB" id="A0A550CRT6"/>
<dbReference type="EMBL" id="VDMD01000002">
    <property type="protein sequence ID" value="TRM67479.1"/>
    <property type="molecule type" value="Genomic_DNA"/>
</dbReference>
<reference evidence="2 3" key="1">
    <citation type="journal article" date="2019" name="New Phytol.">
        <title>Comparative genomics reveals unique wood-decay strategies and fruiting body development in the Schizophyllaceae.</title>
        <authorList>
            <person name="Almasi E."/>
            <person name="Sahu N."/>
            <person name="Krizsan K."/>
            <person name="Balint B."/>
            <person name="Kovacs G.M."/>
            <person name="Kiss B."/>
            <person name="Cseklye J."/>
            <person name="Drula E."/>
            <person name="Henrissat B."/>
            <person name="Nagy I."/>
            <person name="Chovatia M."/>
            <person name="Adam C."/>
            <person name="LaButti K."/>
            <person name="Lipzen A."/>
            <person name="Riley R."/>
            <person name="Grigoriev I.V."/>
            <person name="Nagy L.G."/>
        </authorList>
    </citation>
    <scope>NUCLEOTIDE SEQUENCE [LARGE SCALE GENOMIC DNA]</scope>
    <source>
        <strain evidence="2 3">NL-1724</strain>
    </source>
</reference>
<feature type="region of interest" description="Disordered" evidence="1">
    <location>
        <begin position="92"/>
        <end position="132"/>
    </location>
</feature>
<name>A0A550CRT6_9AGAR</name>
<evidence type="ECO:0000313" key="3">
    <source>
        <dbReference type="Proteomes" id="UP000320762"/>
    </source>
</evidence>
<dbReference type="OrthoDB" id="2921613at2759"/>
<keyword evidence="3" id="KW-1185">Reference proteome</keyword>
<gene>
    <name evidence="2" type="ORF">BD626DRAFT_478926</name>
</gene>
<evidence type="ECO:0000313" key="2">
    <source>
        <dbReference type="EMBL" id="TRM67479.1"/>
    </source>
</evidence>
<feature type="compositionally biased region" description="Low complexity" evidence="1">
    <location>
        <begin position="114"/>
        <end position="132"/>
    </location>
</feature>
<protein>
    <submittedName>
        <fullName evidence="2">Uncharacterized protein</fullName>
    </submittedName>
</protein>
<sequence length="553" mass="61047">MTAMLSRCLGAQRTSTLELAEADIVDAREEVVELCDTLNELPERPPARLDFNGANDDECAPEDALRAKQQRAQDATLQWTRSLLHRLSASQQAALEEAEEDMDITGVNPDDSYDSCPSLDSSSSSISLTSSMSSTRLSSMGLDMDDLLMDNGEGVSADDEFDGSGDSMDIDADPFGSPYTDTDSAQAPPSLFPLIATPHEAAAHEQTEEISILPRQRYSLLPSPLSQNCSTSMYPRCALARHRYRQHGYSHQAFMHVKWFWAVRQEEWEEYTSNVRDAKAYGGVESTSEECIRPPWSRSPRVSCYEEPTAPPLTIHPRRGDLAALRDPYAAHIDRCFVSLPMWTMNKTLWMFDVHTAREYAAYKAHAAANMAGPSHEYADDSDDEPMLISVPTTATTLSDDSDVTLVDSDASDSSGDFDGETHAGRWQRRGGCVVGASTVACMSYKAGGSKHTPDDDEDFMMFEHVDLDEHGPAAAGRCPNSVALADGRALSHCPPWETNWYRRWELLIDLMRADRERAAASPSPPVTPRSSGRKPQFYFAGDDEGDGWSEVV</sequence>
<proteinExistence type="predicted"/>
<feature type="region of interest" description="Disordered" evidence="1">
    <location>
        <begin position="518"/>
        <end position="553"/>
    </location>
</feature>
<accession>A0A550CRT6</accession>
<comment type="caution">
    <text evidence="2">The sequence shown here is derived from an EMBL/GenBank/DDBJ whole genome shotgun (WGS) entry which is preliminary data.</text>
</comment>
<evidence type="ECO:0000256" key="1">
    <source>
        <dbReference type="SAM" id="MobiDB-lite"/>
    </source>
</evidence>
<dbReference type="Proteomes" id="UP000320762">
    <property type="component" value="Unassembled WGS sequence"/>
</dbReference>
<organism evidence="2 3">
    <name type="scientific">Schizophyllum amplum</name>
    <dbReference type="NCBI Taxonomy" id="97359"/>
    <lineage>
        <taxon>Eukaryota</taxon>
        <taxon>Fungi</taxon>
        <taxon>Dikarya</taxon>
        <taxon>Basidiomycota</taxon>
        <taxon>Agaricomycotina</taxon>
        <taxon>Agaricomycetes</taxon>
        <taxon>Agaricomycetidae</taxon>
        <taxon>Agaricales</taxon>
        <taxon>Schizophyllaceae</taxon>
        <taxon>Schizophyllum</taxon>
    </lineage>
</organism>
<feature type="compositionally biased region" description="Acidic residues" evidence="1">
    <location>
        <begin position="542"/>
        <end position="553"/>
    </location>
</feature>